<dbReference type="Proteomes" id="UP000658720">
    <property type="component" value="Unassembled WGS sequence"/>
</dbReference>
<gene>
    <name evidence="6" type="ORF">IQ217_09460</name>
</gene>
<proteinExistence type="predicted"/>
<dbReference type="PANTHER" id="PTHR43424:SF1">
    <property type="entry name" value="LOCUS PUTATIVE PROTEIN 1-RELATED"/>
    <property type="match status" value="1"/>
</dbReference>
<feature type="transmembrane region" description="Helical" evidence="5">
    <location>
        <begin position="160"/>
        <end position="179"/>
    </location>
</feature>
<feature type="transmembrane region" description="Helical" evidence="5">
    <location>
        <begin position="20"/>
        <end position="46"/>
    </location>
</feature>
<dbReference type="EMBL" id="JADEVV010000023">
    <property type="protein sequence ID" value="MBE9254064.1"/>
    <property type="molecule type" value="Genomic_DNA"/>
</dbReference>
<evidence type="ECO:0000256" key="2">
    <source>
        <dbReference type="ARBA" id="ARBA00022692"/>
    </source>
</evidence>
<evidence type="ECO:0000256" key="1">
    <source>
        <dbReference type="ARBA" id="ARBA00004141"/>
    </source>
</evidence>
<feature type="transmembrane region" description="Helical" evidence="5">
    <location>
        <begin position="132"/>
        <end position="154"/>
    </location>
</feature>
<evidence type="ECO:0000256" key="3">
    <source>
        <dbReference type="ARBA" id="ARBA00022989"/>
    </source>
</evidence>
<feature type="transmembrane region" description="Helical" evidence="5">
    <location>
        <begin position="312"/>
        <end position="332"/>
    </location>
</feature>
<feature type="transmembrane region" description="Helical" evidence="5">
    <location>
        <begin position="58"/>
        <end position="85"/>
    </location>
</feature>
<evidence type="ECO:0000313" key="7">
    <source>
        <dbReference type="Proteomes" id="UP000658720"/>
    </source>
</evidence>
<sequence>MGVGLFVFTLVARYLGVEQFGMYSFATAFVGLFSTLATMGLPSLVVKSLTHEPERQNEILGTTFCLQLLGGIGSLVLSLLAVLLFRNHDPLTVSLVAILASAGIFHAFDTIDIWYQSQVKSKYTVIAKNTAFIIFAVVKLTLIHFQAPLLAFAGATIAEVLAGAMGLVISYQVLGYSLWRWRWDFSVARELLQQSWPLILSGFTIMIYMKTDQVMLGEMIGDDAVGLYSAATRISEVWYFIPTAIVSSVAPSIYQAKREGNELAYYQKISKLLKFLNTVAIMIAIPMTFLSGSLIDLLFGPEFSGSSAILSIHIWAALFVFMGVASSPWFIAEDLTSFSFYRTLLGAIANMLLNFLLIPRYAGEGAAVATVISYGVGSVFANGLSVKTRDFFFLQVKSIFPMS</sequence>
<feature type="transmembrane region" description="Helical" evidence="5">
    <location>
        <begin position="339"/>
        <end position="359"/>
    </location>
</feature>
<feature type="transmembrane region" description="Helical" evidence="5">
    <location>
        <begin position="275"/>
        <end position="300"/>
    </location>
</feature>
<keyword evidence="3 5" id="KW-1133">Transmembrane helix</keyword>
<protein>
    <submittedName>
        <fullName evidence="6">Flippase</fullName>
    </submittedName>
</protein>
<dbReference type="CDD" id="cd13128">
    <property type="entry name" value="MATE_Wzx_like"/>
    <property type="match status" value="1"/>
</dbReference>
<keyword evidence="7" id="KW-1185">Reference proteome</keyword>
<comment type="subcellular location">
    <subcellularLocation>
        <location evidence="1">Membrane</location>
        <topology evidence="1">Multi-pass membrane protein</topology>
    </subcellularLocation>
</comment>
<evidence type="ECO:0000256" key="4">
    <source>
        <dbReference type="ARBA" id="ARBA00023136"/>
    </source>
</evidence>
<accession>A0ABR9VRU0</accession>
<evidence type="ECO:0000256" key="5">
    <source>
        <dbReference type="SAM" id="Phobius"/>
    </source>
</evidence>
<keyword evidence="2 5" id="KW-0812">Transmembrane</keyword>
<dbReference type="InterPro" id="IPR002797">
    <property type="entry name" value="Polysacc_synth"/>
</dbReference>
<reference evidence="6 7" key="1">
    <citation type="submission" date="2020-10" db="EMBL/GenBank/DDBJ databases">
        <authorList>
            <person name="Castelo-Branco R."/>
            <person name="Eusebio N."/>
            <person name="Adriana R."/>
            <person name="Vieira A."/>
            <person name="Brugerolle De Fraissinette N."/>
            <person name="Rezende De Castro R."/>
            <person name="Schneider M.P."/>
            <person name="Vasconcelos V."/>
            <person name="Leao P.N."/>
        </authorList>
    </citation>
    <scope>NUCLEOTIDE SEQUENCE [LARGE SCALE GENOMIC DNA]</scope>
    <source>
        <strain evidence="6 7">LEGE 00031</strain>
    </source>
</reference>
<evidence type="ECO:0000313" key="6">
    <source>
        <dbReference type="EMBL" id="MBE9254064.1"/>
    </source>
</evidence>
<name>A0ABR9VRU0_9SYNC</name>
<organism evidence="6 7">
    <name type="scientific">Synechocystis salina LEGE 00031</name>
    <dbReference type="NCBI Taxonomy" id="1828736"/>
    <lineage>
        <taxon>Bacteria</taxon>
        <taxon>Bacillati</taxon>
        <taxon>Cyanobacteriota</taxon>
        <taxon>Cyanophyceae</taxon>
        <taxon>Synechococcales</taxon>
        <taxon>Merismopediaceae</taxon>
        <taxon>Synechocystis</taxon>
    </lineage>
</organism>
<dbReference type="InterPro" id="IPR052556">
    <property type="entry name" value="PolySynth_Transporter"/>
</dbReference>
<feature type="transmembrane region" description="Helical" evidence="5">
    <location>
        <begin position="365"/>
        <end position="384"/>
    </location>
</feature>
<dbReference type="PANTHER" id="PTHR43424">
    <property type="entry name" value="LOCUS PUTATIVE PROTEIN 1-RELATED"/>
    <property type="match status" value="1"/>
</dbReference>
<comment type="caution">
    <text evidence="6">The sequence shown here is derived from an EMBL/GenBank/DDBJ whole genome shotgun (WGS) entry which is preliminary data.</text>
</comment>
<feature type="transmembrane region" description="Helical" evidence="5">
    <location>
        <begin position="91"/>
        <end position="111"/>
    </location>
</feature>
<dbReference type="Pfam" id="PF01943">
    <property type="entry name" value="Polysacc_synt"/>
    <property type="match status" value="1"/>
</dbReference>
<keyword evidence="4 5" id="KW-0472">Membrane</keyword>